<dbReference type="GO" id="GO:0015074">
    <property type="term" value="P:DNA integration"/>
    <property type="evidence" value="ECO:0007669"/>
    <property type="project" value="InterPro"/>
</dbReference>
<dbReference type="EMBL" id="RCMV01001168">
    <property type="protein sequence ID" value="KAG3209985.1"/>
    <property type="molecule type" value="Genomic_DNA"/>
</dbReference>
<dbReference type="PANTHER" id="PTHR35046:SF18">
    <property type="entry name" value="RNA-DIRECTED DNA POLYMERASE"/>
    <property type="match status" value="1"/>
</dbReference>
<proteinExistence type="predicted"/>
<sequence length="372" mass="41456">MSSRRDRAWVLSISYRRHPASSPSSRLSWKHFFVRDLKHREIEQFCIITAAESATVAAVESDADSSASDARSRPKCAEPKSARAARYAAQLLSTLEAASKPVAPLVCEFIEILPDKVPAALPPGRDVRHEIDLTPGAKYCVTRQLPLPVTKSRRPMHSEDVVAITVTASIPFRHSIAAAYESDTACAEMVRFLRDPSDAARRRLSSRSRARVDRYALDGYLPTYCVGRTDRRPAGLLPPRPTDSRVLGHIGGEKTFALLSRDFYWPHMYKWVRKWIRSCEACRRVKPSPSKQAPLRPLPAATRPWASLSMGFEFGLPCDSQGRTDVLVFVDRFSKMVYLAPVVATTTAVQSAVLFLDTVCRHHGLPISIVSD</sequence>
<evidence type="ECO:0000259" key="1">
    <source>
        <dbReference type="PROSITE" id="PS50994"/>
    </source>
</evidence>
<dbReference type="PROSITE" id="PS50994">
    <property type="entry name" value="INTEGRASE"/>
    <property type="match status" value="1"/>
</dbReference>
<dbReference type="Proteomes" id="UP000760860">
    <property type="component" value="Unassembled WGS sequence"/>
</dbReference>
<dbReference type="InterPro" id="IPR036397">
    <property type="entry name" value="RNaseH_sf"/>
</dbReference>
<feature type="domain" description="Integrase catalytic" evidence="1">
    <location>
        <begin position="293"/>
        <end position="372"/>
    </location>
</feature>
<dbReference type="GO" id="GO:0003676">
    <property type="term" value="F:nucleic acid binding"/>
    <property type="evidence" value="ECO:0007669"/>
    <property type="project" value="InterPro"/>
</dbReference>
<dbReference type="Gene3D" id="1.10.340.70">
    <property type="match status" value="1"/>
</dbReference>
<dbReference type="SUPFAM" id="SSF53098">
    <property type="entry name" value="Ribonuclease H-like"/>
    <property type="match status" value="1"/>
</dbReference>
<evidence type="ECO:0000313" key="2">
    <source>
        <dbReference type="EMBL" id="KAG2942261.1"/>
    </source>
</evidence>
<comment type="caution">
    <text evidence="3">The sequence shown here is derived from an EMBL/GenBank/DDBJ whole genome shotgun (WGS) entry which is preliminary data.</text>
</comment>
<organism evidence="3 5">
    <name type="scientific">Phytophthora cactorum</name>
    <dbReference type="NCBI Taxonomy" id="29920"/>
    <lineage>
        <taxon>Eukaryota</taxon>
        <taxon>Sar</taxon>
        <taxon>Stramenopiles</taxon>
        <taxon>Oomycota</taxon>
        <taxon>Peronosporomycetes</taxon>
        <taxon>Peronosporales</taxon>
        <taxon>Peronosporaceae</taxon>
        <taxon>Phytophthora</taxon>
    </lineage>
</organism>
<dbReference type="PANTHER" id="PTHR35046">
    <property type="entry name" value="ZINC KNUCKLE (CCHC-TYPE) FAMILY PROTEIN"/>
    <property type="match status" value="1"/>
</dbReference>
<dbReference type="EMBL" id="RCMK01000232">
    <property type="protein sequence ID" value="KAG2942261.1"/>
    <property type="molecule type" value="Genomic_DNA"/>
</dbReference>
<name>A0A8T1FG07_9STRA</name>
<dbReference type="Proteomes" id="UP000736787">
    <property type="component" value="Unassembled WGS sequence"/>
</dbReference>
<protein>
    <recommendedName>
        <fullName evidence="1">Integrase catalytic domain-containing protein</fullName>
    </recommendedName>
</protein>
<dbReference type="EMBL" id="RCML01000691">
    <property type="protein sequence ID" value="KAG2971043.1"/>
    <property type="molecule type" value="Genomic_DNA"/>
</dbReference>
<dbReference type="Proteomes" id="UP000697107">
    <property type="component" value="Unassembled WGS sequence"/>
</dbReference>
<dbReference type="Gene3D" id="3.30.420.10">
    <property type="entry name" value="Ribonuclease H-like superfamily/Ribonuclease H"/>
    <property type="match status" value="1"/>
</dbReference>
<dbReference type="InterPro" id="IPR012337">
    <property type="entry name" value="RNaseH-like_sf"/>
</dbReference>
<dbReference type="InterPro" id="IPR001584">
    <property type="entry name" value="Integrase_cat-core"/>
</dbReference>
<evidence type="ECO:0000313" key="4">
    <source>
        <dbReference type="EMBL" id="KAG3209985.1"/>
    </source>
</evidence>
<reference evidence="3" key="1">
    <citation type="submission" date="2018-10" db="EMBL/GenBank/DDBJ databases">
        <title>Effector identification in a new, highly contiguous assembly of the strawberry crown rot pathogen Phytophthora cactorum.</title>
        <authorList>
            <person name="Armitage A.D."/>
            <person name="Nellist C.F."/>
            <person name="Bates H."/>
            <person name="Vickerstaff R.J."/>
            <person name="Harrison R.J."/>
        </authorList>
    </citation>
    <scope>NUCLEOTIDE SEQUENCE</scope>
    <source>
        <strain evidence="2">4040</strain>
        <strain evidence="3">P415</strain>
        <strain evidence="4">P421</strain>
    </source>
</reference>
<evidence type="ECO:0000313" key="5">
    <source>
        <dbReference type="Proteomes" id="UP000697107"/>
    </source>
</evidence>
<gene>
    <name evidence="2" type="ORF">PC117_g9853</name>
    <name evidence="3" type="ORF">PC118_g16512</name>
    <name evidence="4" type="ORF">PC129_g19012</name>
</gene>
<dbReference type="AlphaFoldDB" id="A0A8T1FG07"/>
<dbReference type="VEuPathDB" id="FungiDB:PC110_g12281"/>
<evidence type="ECO:0000313" key="3">
    <source>
        <dbReference type="EMBL" id="KAG2971043.1"/>
    </source>
</evidence>
<dbReference type="InterPro" id="IPR041588">
    <property type="entry name" value="Integrase_H2C2"/>
</dbReference>
<dbReference type="Pfam" id="PF17921">
    <property type="entry name" value="Integrase_H2C2"/>
    <property type="match status" value="1"/>
</dbReference>
<accession>A0A8T1FG07</accession>